<evidence type="ECO:0000256" key="8">
    <source>
        <dbReference type="ARBA" id="ARBA00023310"/>
    </source>
</evidence>
<keyword evidence="8 9" id="KW-0066">ATP synthesis</keyword>
<evidence type="ECO:0000256" key="9">
    <source>
        <dbReference type="RuleBase" id="RU004001"/>
    </source>
</evidence>
<evidence type="ECO:0000256" key="3">
    <source>
        <dbReference type="ARBA" id="ARBA00022448"/>
    </source>
</evidence>
<dbReference type="Gene3D" id="3.40.1380.10">
    <property type="match status" value="1"/>
</dbReference>
<comment type="similarity">
    <text evidence="2 9">Belongs to the ATPase gamma chain family.</text>
</comment>
<sequence>MALRRSLVQVAHTLRQATAPEYETVGSRFADGARSAATLASVKSRIKSVQNIKKITSAMKMVAASKMKRAQAQQEQAVGVPKPFLKLFGEETTIPVRKTVNVPVSTDKGMCGGINTNIAKLTNACTVLDAEDAEKETRLMCVGSKGINPMKRLQGHRLDGALTDYTKNKITFATASAVSEEILKTEYDSVRLMYTSFKSAISFKPTIATILSPETLEKSEVIAEKLDQYEIEGPDRAELLHDMGEFQLACMMYYAMNEAATSEHASRMQAMENSTKNSSEMLEKLTLMYNRTRQAKVTTELNEIISGALSLEDSG</sequence>
<evidence type="ECO:0000313" key="10">
    <source>
        <dbReference type="EMBL" id="BAU68121.1"/>
    </source>
</evidence>
<dbReference type="GO" id="GO:0045259">
    <property type="term" value="C:proton-transporting ATP synthase complex"/>
    <property type="evidence" value="ECO:0007669"/>
    <property type="project" value="UniProtKB-KW"/>
</dbReference>
<dbReference type="InterPro" id="IPR023632">
    <property type="entry name" value="ATP_synth_F1_gsu_CS"/>
</dbReference>
<accession>A0A140KFJ4</accession>
<keyword evidence="3 9" id="KW-0813">Transport</keyword>
<proteinExistence type="evidence at transcript level"/>
<dbReference type="NCBIfam" id="TIGR01146">
    <property type="entry name" value="ATPsyn_F1gamma"/>
    <property type="match status" value="1"/>
</dbReference>
<dbReference type="Gene3D" id="1.10.287.80">
    <property type="entry name" value="ATP synthase, gamma subunit, helix hairpin domain"/>
    <property type="match status" value="1"/>
</dbReference>
<dbReference type="EMBL" id="AB915807">
    <property type="protein sequence ID" value="BAU68121.1"/>
    <property type="molecule type" value="mRNA"/>
</dbReference>
<keyword evidence="6" id="KW-0472">Membrane</keyword>
<dbReference type="InterPro" id="IPR035968">
    <property type="entry name" value="ATP_synth_F1_ATPase_gsu"/>
</dbReference>
<comment type="subcellular location">
    <subcellularLocation>
        <location evidence="1">Membrane</location>
        <topology evidence="1">Peripheral membrane protein</topology>
    </subcellularLocation>
</comment>
<keyword evidence="5 9" id="KW-0406">Ion transport</keyword>
<dbReference type="SUPFAM" id="SSF52943">
    <property type="entry name" value="ATP synthase (F1-ATPase), gamma subunit"/>
    <property type="match status" value="1"/>
</dbReference>
<dbReference type="InterPro" id="IPR000131">
    <property type="entry name" value="ATP_synth_F1_gsu"/>
</dbReference>
<keyword evidence="4 9" id="KW-0375">Hydrogen ion transport</keyword>
<dbReference type="CDD" id="cd12151">
    <property type="entry name" value="F1-ATPase_gamma"/>
    <property type="match status" value="1"/>
</dbReference>
<dbReference type="PIRSF" id="PIRSF039089">
    <property type="entry name" value="ATP_synthase_gamma"/>
    <property type="match status" value="1"/>
</dbReference>
<dbReference type="Pfam" id="PF00231">
    <property type="entry name" value="ATP-synt"/>
    <property type="match status" value="1"/>
</dbReference>
<dbReference type="AlphaFoldDB" id="A0A140KFJ4"/>
<reference evidence="10" key="1">
    <citation type="submission" date="2014-03" db="EMBL/GenBank/DDBJ databases">
        <title>Transformation system using polyethylene glycol for the macro algae Ulva compressa.</title>
        <authorList>
            <person name="Suzuki R."/>
            <person name="Toyoda A."/>
            <person name="Kuwano K."/>
            <person name="Ito K."/>
            <person name="Yu Z."/>
            <person name="Ozeki K."/>
            <person name="Yamazaki T."/>
            <person name="Kawano S."/>
        </authorList>
    </citation>
    <scope>NUCLEOTIDE SEQUENCE</scope>
</reference>
<name>A0A140KFJ4_ULVCO</name>
<protein>
    <recommendedName>
        <fullName evidence="9">ATP synthase subunit gamma</fullName>
    </recommendedName>
</protein>
<evidence type="ECO:0000256" key="1">
    <source>
        <dbReference type="ARBA" id="ARBA00004170"/>
    </source>
</evidence>
<comment type="subunit">
    <text evidence="9">F-type ATPases have 2 components, CF(1) - the catalytic core - and CF(0) - the membrane proton channel. CF(1) and CF(0) have multiple subunits.</text>
</comment>
<organism evidence="10">
    <name type="scientific">Ulva compressa</name>
    <name type="common">Green alga</name>
    <name type="synonym">Enteromorpha compressa</name>
    <dbReference type="NCBI Taxonomy" id="63659"/>
    <lineage>
        <taxon>Eukaryota</taxon>
        <taxon>Viridiplantae</taxon>
        <taxon>Chlorophyta</taxon>
        <taxon>core chlorophytes</taxon>
        <taxon>Ulvophyceae</taxon>
        <taxon>OUU clade</taxon>
        <taxon>Ulvales</taxon>
        <taxon>Ulvaceae</taxon>
        <taxon>Ulva</taxon>
    </lineage>
</organism>
<evidence type="ECO:0000256" key="2">
    <source>
        <dbReference type="ARBA" id="ARBA00007681"/>
    </source>
</evidence>
<keyword evidence="7 9" id="KW-0139">CF(1)</keyword>
<evidence type="ECO:0000256" key="6">
    <source>
        <dbReference type="ARBA" id="ARBA00023136"/>
    </source>
</evidence>
<gene>
    <name evidence="10" type="primary">ATPase</name>
</gene>
<dbReference type="PROSITE" id="PS00153">
    <property type="entry name" value="ATPASE_GAMMA"/>
    <property type="match status" value="1"/>
</dbReference>
<dbReference type="PANTHER" id="PTHR11693">
    <property type="entry name" value="ATP SYNTHASE GAMMA CHAIN"/>
    <property type="match status" value="1"/>
</dbReference>
<dbReference type="PANTHER" id="PTHR11693:SF22">
    <property type="entry name" value="ATP SYNTHASE SUBUNIT GAMMA, MITOCHONDRIAL"/>
    <property type="match status" value="1"/>
</dbReference>
<evidence type="ECO:0000256" key="5">
    <source>
        <dbReference type="ARBA" id="ARBA00023065"/>
    </source>
</evidence>
<evidence type="ECO:0000256" key="4">
    <source>
        <dbReference type="ARBA" id="ARBA00022781"/>
    </source>
</evidence>
<dbReference type="GO" id="GO:0046933">
    <property type="term" value="F:proton-transporting ATP synthase activity, rotational mechanism"/>
    <property type="evidence" value="ECO:0007669"/>
    <property type="project" value="InterPro"/>
</dbReference>
<evidence type="ECO:0000256" key="7">
    <source>
        <dbReference type="ARBA" id="ARBA00023196"/>
    </source>
</evidence>
<dbReference type="PRINTS" id="PR00126">
    <property type="entry name" value="ATPASEGAMMA"/>
</dbReference>